<evidence type="ECO:0000256" key="3">
    <source>
        <dbReference type="ARBA" id="ARBA00022692"/>
    </source>
</evidence>
<keyword evidence="5 9" id="KW-0297">G-protein coupled receptor</keyword>
<feature type="compositionally biased region" description="Low complexity" evidence="10">
    <location>
        <begin position="291"/>
        <end position="303"/>
    </location>
</feature>
<feature type="transmembrane region" description="Helical" evidence="11">
    <location>
        <begin position="6"/>
        <end position="23"/>
    </location>
</feature>
<evidence type="ECO:0000313" key="14">
    <source>
        <dbReference type="Proteomes" id="UP001152622"/>
    </source>
</evidence>
<dbReference type="SUPFAM" id="SSF81321">
    <property type="entry name" value="Family A G protein-coupled receptor-like"/>
    <property type="match status" value="1"/>
</dbReference>
<evidence type="ECO:0000256" key="10">
    <source>
        <dbReference type="SAM" id="MobiDB-lite"/>
    </source>
</evidence>
<keyword evidence="6 11" id="KW-0472">Membrane</keyword>
<keyword evidence="8 9" id="KW-0807">Transducer</keyword>
<keyword evidence="4 11" id="KW-1133">Transmembrane helix</keyword>
<sequence>MCAFYILIFLMALPGNLLVGLVIRSCKTSLSPSDIYLLHLAVADTLLALSLPFWATSLLQGWVFGDAMCKLVSLVQEVNFYSSILFLVCISVDRYLVIVRAMETRKERRKLCSWAMCAAVWVAGCVLSLPVLYSEAFVPDGQTRTVCLENADPESARALRLATRLVRHMLGFLLPLAVMLACYSVTLARLLRTRGFQKQRAMRVIVAVVVAFLLCWTPYHLSVMADTLMRARLVEFGCGARRSVDHALFATQSLGLLHCCINPVLYAFIGEKFRRNLLHLCRRKSALERGSGSRYSRSTSHTSDANSPVM</sequence>
<keyword evidence="7 9" id="KW-0675">Receptor</keyword>
<dbReference type="PROSITE" id="PS50262">
    <property type="entry name" value="G_PROTEIN_RECEP_F1_2"/>
    <property type="match status" value="1"/>
</dbReference>
<dbReference type="PRINTS" id="PR00657">
    <property type="entry name" value="CCCHEMOKINER"/>
</dbReference>
<proteinExistence type="inferred from homology"/>
<evidence type="ECO:0000256" key="6">
    <source>
        <dbReference type="ARBA" id="ARBA00023136"/>
    </source>
</evidence>
<organism evidence="13 14">
    <name type="scientific">Synaphobranchus kaupii</name>
    <name type="common">Kaup's arrowtooth eel</name>
    <dbReference type="NCBI Taxonomy" id="118154"/>
    <lineage>
        <taxon>Eukaryota</taxon>
        <taxon>Metazoa</taxon>
        <taxon>Chordata</taxon>
        <taxon>Craniata</taxon>
        <taxon>Vertebrata</taxon>
        <taxon>Euteleostomi</taxon>
        <taxon>Actinopterygii</taxon>
        <taxon>Neopterygii</taxon>
        <taxon>Teleostei</taxon>
        <taxon>Anguilliformes</taxon>
        <taxon>Synaphobranchidae</taxon>
        <taxon>Synaphobranchus</taxon>
    </lineage>
</organism>
<dbReference type="GO" id="GO:0019722">
    <property type="term" value="P:calcium-mediated signaling"/>
    <property type="evidence" value="ECO:0007669"/>
    <property type="project" value="TreeGrafter"/>
</dbReference>
<dbReference type="Pfam" id="PF00001">
    <property type="entry name" value="7tm_1"/>
    <property type="match status" value="1"/>
</dbReference>
<dbReference type="InterPro" id="IPR017452">
    <property type="entry name" value="GPCR_Rhodpsn_7TM"/>
</dbReference>
<dbReference type="GO" id="GO:0007204">
    <property type="term" value="P:positive regulation of cytosolic calcium ion concentration"/>
    <property type="evidence" value="ECO:0007669"/>
    <property type="project" value="TreeGrafter"/>
</dbReference>
<dbReference type="PRINTS" id="PR00237">
    <property type="entry name" value="GPCRRHODOPSN"/>
</dbReference>
<keyword evidence="2" id="KW-1003">Cell membrane</keyword>
<protein>
    <recommendedName>
        <fullName evidence="12">G-protein coupled receptors family 1 profile domain-containing protein</fullName>
    </recommendedName>
</protein>
<dbReference type="GO" id="GO:0019957">
    <property type="term" value="F:C-C chemokine binding"/>
    <property type="evidence" value="ECO:0007669"/>
    <property type="project" value="TreeGrafter"/>
</dbReference>
<evidence type="ECO:0000256" key="2">
    <source>
        <dbReference type="ARBA" id="ARBA00022475"/>
    </source>
</evidence>
<evidence type="ECO:0000259" key="12">
    <source>
        <dbReference type="PROSITE" id="PS50262"/>
    </source>
</evidence>
<dbReference type="EMBL" id="JAINUF010000009">
    <property type="protein sequence ID" value="KAJ8349623.1"/>
    <property type="molecule type" value="Genomic_DNA"/>
</dbReference>
<evidence type="ECO:0000256" key="1">
    <source>
        <dbReference type="ARBA" id="ARBA00004651"/>
    </source>
</evidence>
<dbReference type="PANTHER" id="PTHR10489">
    <property type="entry name" value="CELL ADHESION MOLECULE"/>
    <property type="match status" value="1"/>
</dbReference>
<keyword evidence="14" id="KW-1185">Reference proteome</keyword>
<evidence type="ECO:0000256" key="11">
    <source>
        <dbReference type="SAM" id="Phobius"/>
    </source>
</evidence>
<dbReference type="GO" id="GO:0016493">
    <property type="term" value="F:C-C chemokine receptor activity"/>
    <property type="evidence" value="ECO:0007669"/>
    <property type="project" value="TreeGrafter"/>
</dbReference>
<reference evidence="13" key="1">
    <citation type="journal article" date="2023" name="Science">
        <title>Genome structures resolve the early diversification of teleost fishes.</title>
        <authorList>
            <person name="Parey E."/>
            <person name="Louis A."/>
            <person name="Montfort J."/>
            <person name="Bouchez O."/>
            <person name="Roques C."/>
            <person name="Iampietro C."/>
            <person name="Lluch J."/>
            <person name="Castinel A."/>
            <person name="Donnadieu C."/>
            <person name="Desvignes T."/>
            <person name="Floi Bucao C."/>
            <person name="Jouanno E."/>
            <person name="Wen M."/>
            <person name="Mejri S."/>
            <person name="Dirks R."/>
            <person name="Jansen H."/>
            <person name="Henkel C."/>
            <person name="Chen W.J."/>
            <person name="Zahm M."/>
            <person name="Cabau C."/>
            <person name="Klopp C."/>
            <person name="Thompson A.W."/>
            <person name="Robinson-Rechavi M."/>
            <person name="Braasch I."/>
            <person name="Lecointre G."/>
            <person name="Bobe J."/>
            <person name="Postlethwait J.H."/>
            <person name="Berthelot C."/>
            <person name="Roest Crollius H."/>
            <person name="Guiguen Y."/>
        </authorList>
    </citation>
    <scope>NUCLEOTIDE SEQUENCE</scope>
    <source>
        <strain evidence="13">WJC10195</strain>
    </source>
</reference>
<keyword evidence="3 9" id="KW-0812">Transmembrane</keyword>
<dbReference type="InterPro" id="IPR000355">
    <property type="entry name" value="Chemokine_rcpt"/>
</dbReference>
<dbReference type="CDD" id="cd15178">
    <property type="entry name" value="7tmA_CXCR1_2"/>
    <property type="match status" value="1"/>
</dbReference>
<feature type="domain" description="G-protein coupled receptors family 1 profile" evidence="12">
    <location>
        <begin position="15"/>
        <end position="266"/>
    </location>
</feature>
<comment type="caution">
    <text evidence="13">The sequence shown here is derived from an EMBL/GenBank/DDBJ whole genome shotgun (WGS) entry which is preliminary data.</text>
</comment>
<evidence type="ECO:0000256" key="7">
    <source>
        <dbReference type="ARBA" id="ARBA00023170"/>
    </source>
</evidence>
<feature type="transmembrane region" description="Helical" evidence="11">
    <location>
        <begin position="249"/>
        <end position="269"/>
    </location>
</feature>
<evidence type="ECO:0000256" key="5">
    <source>
        <dbReference type="ARBA" id="ARBA00023040"/>
    </source>
</evidence>
<dbReference type="PROSITE" id="PS00237">
    <property type="entry name" value="G_PROTEIN_RECEP_F1_1"/>
    <property type="match status" value="1"/>
</dbReference>
<dbReference type="GO" id="GO:0006955">
    <property type="term" value="P:immune response"/>
    <property type="evidence" value="ECO:0007669"/>
    <property type="project" value="TreeGrafter"/>
</dbReference>
<feature type="transmembrane region" description="Helical" evidence="11">
    <location>
        <begin position="80"/>
        <end position="99"/>
    </location>
</feature>
<dbReference type="GO" id="GO:0009897">
    <property type="term" value="C:external side of plasma membrane"/>
    <property type="evidence" value="ECO:0007669"/>
    <property type="project" value="TreeGrafter"/>
</dbReference>
<feature type="transmembrane region" description="Helical" evidence="11">
    <location>
        <begin position="169"/>
        <end position="191"/>
    </location>
</feature>
<accession>A0A9Q1F268</accession>
<dbReference type="PANTHER" id="PTHR10489:SF930">
    <property type="entry name" value="C-X-C CHEMOKINE RECEPTOR TYPE 1-LIKE"/>
    <property type="match status" value="1"/>
</dbReference>
<dbReference type="AlphaFoldDB" id="A0A9Q1F268"/>
<dbReference type="Gene3D" id="1.20.1070.10">
    <property type="entry name" value="Rhodopsin 7-helix transmembrane proteins"/>
    <property type="match status" value="1"/>
</dbReference>
<name>A0A9Q1F268_SYNKA</name>
<comment type="subcellular location">
    <subcellularLocation>
        <location evidence="1">Cell membrane</location>
        <topology evidence="1">Multi-pass membrane protein</topology>
    </subcellularLocation>
</comment>
<evidence type="ECO:0000256" key="8">
    <source>
        <dbReference type="ARBA" id="ARBA00023224"/>
    </source>
</evidence>
<dbReference type="InterPro" id="IPR050119">
    <property type="entry name" value="CCR1-9-like"/>
</dbReference>
<feature type="transmembrane region" description="Helical" evidence="11">
    <location>
        <begin position="111"/>
        <end position="133"/>
    </location>
</feature>
<comment type="similarity">
    <text evidence="9">Belongs to the G-protein coupled receptor 1 family.</text>
</comment>
<feature type="transmembrane region" description="Helical" evidence="11">
    <location>
        <begin position="203"/>
        <end position="221"/>
    </location>
</feature>
<dbReference type="InterPro" id="IPR000276">
    <property type="entry name" value="GPCR_Rhodpsn"/>
</dbReference>
<feature type="transmembrane region" description="Helical" evidence="11">
    <location>
        <begin position="35"/>
        <end position="55"/>
    </location>
</feature>
<dbReference type="Proteomes" id="UP001152622">
    <property type="component" value="Chromosome 9"/>
</dbReference>
<feature type="region of interest" description="Disordered" evidence="10">
    <location>
        <begin position="291"/>
        <end position="310"/>
    </location>
</feature>
<dbReference type="GO" id="GO:0030593">
    <property type="term" value="P:neutrophil chemotaxis"/>
    <property type="evidence" value="ECO:0007669"/>
    <property type="project" value="TreeGrafter"/>
</dbReference>
<evidence type="ECO:0000313" key="13">
    <source>
        <dbReference type="EMBL" id="KAJ8349623.1"/>
    </source>
</evidence>
<evidence type="ECO:0000256" key="4">
    <source>
        <dbReference type="ARBA" id="ARBA00022989"/>
    </source>
</evidence>
<evidence type="ECO:0000256" key="9">
    <source>
        <dbReference type="RuleBase" id="RU000688"/>
    </source>
</evidence>
<gene>
    <name evidence="13" type="ORF">SKAU_G00247530</name>
</gene>
<dbReference type="OrthoDB" id="9946013at2759"/>